<comment type="caution">
    <text evidence="2">The sequence shown here is derived from an EMBL/GenBank/DDBJ whole genome shotgun (WGS) entry which is preliminary data.</text>
</comment>
<evidence type="ECO:0000313" key="3">
    <source>
        <dbReference type="Proteomes" id="UP000027665"/>
    </source>
</evidence>
<feature type="transmembrane region" description="Helical" evidence="1">
    <location>
        <begin position="39"/>
        <end position="60"/>
    </location>
</feature>
<keyword evidence="1" id="KW-0472">Membrane</keyword>
<keyword evidence="3" id="KW-1185">Reference proteome</keyword>
<protein>
    <submittedName>
        <fullName evidence="2">Uncharacterized protein</fullName>
    </submittedName>
</protein>
<evidence type="ECO:0000256" key="1">
    <source>
        <dbReference type="SAM" id="Phobius"/>
    </source>
</evidence>
<dbReference type="EMBL" id="JMKI01000010">
    <property type="protein sequence ID" value="KEJ92942.1"/>
    <property type="molecule type" value="Genomic_DNA"/>
</dbReference>
<proteinExistence type="predicted"/>
<dbReference type="STRING" id="2754.EH55_00095"/>
<feature type="transmembrane region" description="Helical" evidence="1">
    <location>
        <begin position="12"/>
        <end position="33"/>
    </location>
</feature>
<keyword evidence="1" id="KW-1133">Transmembrane helix</keyword>
<sequence>MTKINANKKIGLYCMAASILVEMFVVMKIVINIPVKLDTLLLLSWPILPGVAGGYLFYLMDRDNKW</sequence>
<dbReference type="AlphaFoldDB" id="A0A073J5E8"/>
<keyword evidence="1" id="KW-0812">Transmembrane</keyword>
<dbReference type="RefSeq" id="WP_037974803.1">
    <property type="nucleotide sequence ID" value="NZ_JMKI01000010.1"/>
</dbReference>
<dbReference type="Proteomes" id="UP000027665">
    <property type="component" value="Unassembled WGS sequence"/>
</dbReference>
<organism evidence="2 3">
    <name type="scientific">Synergistes jonesii</name>
    <dbReference type="NCBI Taxonomy" id="2754"/>
    <lineage>
        <taxon>Bacteria</taxon>
        <taxon>Thermotogati</taxon>
        <taxon>Synergistota</taxon>
        <taxon>Synergistia</taxon>
        <taxon>Synergistales</taxon>
        <taxon>Synergistaceae</taxon>
        <taxon>Synergistes</taxon>
    </lineage>
</organism>
<gene>
    <name evidence="2" type="ORF">EH55_00095</name>
</gene>
<evidence type="ECO:0000313" key="2">
    <source>
        <dbReference type="EMBL" id="KEJ92942.1"/>
    </source>
</evidence>
<dbReference type="GeneID" id="90982967"/>
<accession>A0A073J5E8</accession>
<name>A0A073J5E8_9BACT</name>
<reference evidence="2 3" key="1">
    <citation type="submission" date="2014-04" db="EMBL/GenBank/DDBJ databases">
        <title>Draft Genome Sequence of Synergistes jonesii.</title>
        <authorList>
            <person name="Coil D.A."/>
            <person name="Eisen J.A."/>
            <person name="Holland-Moritz H.E."/>
        </authorList>
    </citation>
    <scope>NUCLEOTIDE SEQUENCE [LARGE SCALE GENOMIC DNA]</scope>
    <source>
        <strain evidence="2 3">78-1</strain>
    </source>
</reference>